<dbReference type="InterPro" id="IPR001128">
    <property type="entry name" value="Cyt_P450"/>
</dbReference>
<evidence type="ECO:0000256" key="9">
    <source>
        <dbReference type="PIRSR" id="PIRSR602401-1"/>
    </source>
</evidence>
<dbReference type="GO" id="GO:0004497">
    <property type="term" value="F:monooxygenase activity"/>
    <property type="evidence" value="ECO:0007669"/>
    <property type="project" value="UniProtKB-KW"/>
</dbReference>
<keyword evidence="11" id="KW-1133">Transmembrane helix</keyword>
<keyword evidence="11" id="KW-0812">Transmembrane</keyword>
<dbReference type="PROSITE" id="PS00086">
    <property type="entry name" value="CYTOCHROME_P450"/>
    <property type="match status" value="1"/>
</dbReference>
<evidence type="ECO:0000256" key="5">
    <source>
        <dbReference type="ARBA" id="ARBA00022723"/>
    </source>
</evidence>
<evidence type="ECO:0000256" key="11">
    <source>
        <dbReference type="SAM" id="Phobius"/>
    </source>
</evidence>
<sequence length="517" mass="59164">MSTSALFFKISAIGICLLLSYFISPIILRRRIVDKAGNHIPPGPAIRYAFLRKYAEKVLHAWAKEYGELFSIWMGSQLFVVVSDPHVARDLLVTNGAIFSTRKRYFMKNQVILRGRAITASEYGSKWRQHRRLAGLALNPKAMQSYAAVMDYESHIFIKSLFEESLRGKLPINPAHFAGRFALNNMLIMSFGIRTTSASDPLVAKALDLAMEFMDLTGPWSNCVDFFEVLQYIPTPKRTRGRRLHDALIDVYGSMILDFQSRMRSGEEVSDCLVKTLLENQEIEKLDWEDLCMLSAVFTLGGVHSTSGIIQWFLALIPSYPDVAARAREELDRVIGSERWPTLEDEFNLPYIRAIIKEVQRVHAPFWFATPHCTSEDFTYNGMFIPKETVVLLNCYTLHHNETRYPDSFKFNPDRYMDDKLNCSESAKLPNVMDRDHWTFGAGRRICPGLPAAERELWLAISRLLWSFDFTALPDEPISLEEYDGLSGRTPLPFRLELAPRFERVGEILDSATEITM</sequence>
<dbReference type="InterPro" id="IPR017972">
    <property type="entry name" value="Cyt_P450_CS"/>
</dbReference>
<dbReference type="OrthoDB" id="1470350at2759"/>
<dbReference type="PRINTS" id="PR00385">
    <property type="entry name" value="P450"/>
</dbReference>
<gene>
    <name evidence="12" type="ORF">HYPSUDRAFT_85428</name>
</gene>
<dbReference type="Pfam" id="PF00067">
    <property type="entry name" value="p450"/>
    <property type="match status" value="1"/>
</dbReference>
<evidence type="ECO:0000256" key="10">
    <source>
        <dbReference type="RuleBase" id="RU000461"/>
    </source>
</evidence>
<evidence type="ECO:0000256" key="4">
    <source>
        <dbReference type="ARBA" id="ARBA00022617"/>
    </source>
</evidence>
<evidence type="ECO:0000256" key="2">
    <source>
        <dbReference type="ARBA" id="ARBA00005179"/>
    </source>
</evidence>
<accession>A0A0D2P9M1</accession>
<dbReference type="PRINTS" id="PR00463">
    <property type="entry name" value="EP450I"/>
</dbReference>
<keyword evidence="5 9" id="KW-0479">Metal-binding</keyword>
<organism evidence="12 13">
    <name type="scientific">Hypholoma sublateritium (strain FD-334 SS-4)</name>
    <dbReference type="NCBI Taxonomy" id="945553"/>
    <lineage>
        <taxon>Eukaryota</taxon>
        <taxon>Fungi</taxon>
        <taxon>Dikarya</taxon>
        <taxon>Basidiomycota</taxon>
        <taxon>Agaricomycotina</taxon>
        <taxon>Agaricomycetes</taxon>
        <taxon>Agaricomycetidae</taxon>
        <taxon>Agaricales</taxon>
        <taxon>Agaricineae</taxon>
        <taxon>Strophariaceae</taxon>
        <taxon>Hypholoma</taxon>
    </lineage>
</organism>
<dbReference type="EMBL" id="KN817532">
    <property type="protein sequence ID" value="KJA25291.1"/>
    <property type="molecule type" value="Genomic_DNA"/>
</dbReference>
<evidence type="ECO:0000256" key="7">
    <source>
        <dbReference type="ARBA" id="ARBA00023004"/>
    </source>
</evidence>
<evidence type="ECO:0000256" key="1">
    <source>
        <dbReference type="ARBA" id="ARBA00001971"/>
    </source>
</evidence>
<dbReference type="InterPro" id="IPR036396">
    <property type="entry name" value="Cyt_P450_sf"/>
</dbReference>
<evidence type="ECO:0000313" key="12">
    <source>
        <dbReference type="EMBL" id="KJA25291.1"/>
    </source>
</evidence>
<dbReference type="PANTHER" id="PTHR46300">
    <property type="entry name" value="P450, PUTATIVE (EUROFUNG)-RELATED-RELATED"/>
    <property type="match status" value="1"/>
</dbReference>
<protein>
    <recommendedName>
        <fullName evidence="14">Cytochrome P450</fullName>
    </recommendedName>
</protein>
<dbReference type="Gene3D" id="1.10.630.10">
    <property type="entry name" value="Cytochrome P450"/>
    <property type="match status" value="1"/>
</dbReference>
<keyword evidence="11" id="KW-0472">Membrane</keyword>
<dbReference type="Proteomes" id="UP000054270">
    <property type="component" value="Unassembled WGS sequence"/>
</dbReference>
<keyword evidence="6 10" id="KW-0560">Oxidoreductase</keyword>
<evidence type="ECO:0000313" key="13">
    <source>
        <dbReference type="Proteomes" id="UP000054270"/>
    </source>
</evidence>
<proteinExistence type="inferred from homology"/>
<dbReference type="OMA" id="NAMERDH"/>
<dbReference type="InterPro" id="IPR050364">
    <property type="entry name" value="Cytochrome_P450_fung"/>
</dbReference>
<name>A0A0D2P9M1_HYPSF</name>
<dbReference type="STRING" id="945553.A0A0D2P9M1"/>
<evidence type="ECO:0000256" key="3">
    <source>
        <dbReference type="ARBA" id="ARBA00010617"/>
    </source>
</evidence>
<dbReference type="CDD" id="cd11065">
    <property type="entry name" value="CYP64-like"/>
    <property type="match status" value="1"/>
</dbReference>
<evidence type="ECO:0008006" key="14">
    <source>
        <dbReference type="Google" id="ProtNLM"/>
    </source>
</evidence>
<feature type="transmembrane region" description="Helical" evidence="11">
    <location>
        <begin position="6"/>
        <end position="28"/>
    </location>
</feature>
<comment type="pathway">
    <text evidence="2">Secondary metabolite biosynthesis.</text>
</comment>
<keyword evidence="13" id="KW-1185">Reference proteome</keyword>
<keyword evidence="8 10" id="KW-0503">Monooxygenase</keyword>
<dbReference type="GO" id="GO:0020037">
    <property type="term" value="F:heme binding"/>
    <property type="evidence" value="ECO:0007669"/>
    <property type="project" value="InterPro"/>
</dbReference>
<dbReference type="InterPro" id="IPR002401">
    <property type="entry name" value="Cyt_P450_E_grp-I"/>
</dbReference>
<dbReference type="SUPFAM" id="SSF48264">
    <property type="entry name" value="Cytochrome P450"/>
    <property type="match status" value="1"/>
</dbReference>
<dbReference type="GO" id="GO:0005506">
    <property type="term" value="F:iron ion binding"/>
    <property type="evidence" value="ECO:0007669"/>
    <property type="project" value="InterPro"/>
</dbReference>
<dbReference type="GO" id="GO:0016705">
    <property type="term" value="F:oxidoreductase activity, acting on paired donors, with incorporation or reduction of molecular oxygen"/>
    <property type="evidence" value="ECO:0007669"/>
    <property type="project" value="InterPro"/>
</dbReference>
<comment type="cofactor">
    <cofactor evidence="1 9">
        <name>heme</name>
        <dbReference type="ChEBI" id="CHEBI:30413"/>
    </cofactor>
</comment>
<evidence type="ECO:0000256" key="8">
    <source>
        <dbReference type="ARBA" id="ARBA00023033"/>
    </source>
</evidence>
<feature type="binding site" description="axial binding residue" evidence="9">
    <location>
        <position position="447"/>
    </location>
    <ligand>
        <name>heme</name>
        <dbReference type="ChEBI" id="CHEBI:30413"/>
    </ligand>
    <ligandPart>
        <name>Fe</name>
        <dbReference type="ChEBI" id="CHEBI:18248"/>
    </ligandPart>
</feature>
<dbReference type="AlphaFoldDB" id="A0A0D2P9M1"/>
<dbReference type="PANTHER" id="PTHR46300:SF5">
    <property type="entry name" value="CYTOCHROME P450"/>
    <property type="match status" value="1"/>
</dbReference>
<keyword evidence="7 9" id="KW-0408">Iron</keyword>
<keyword evidence="4 9" id="KW-0349">Heme</keyword>
<comment type="similarity">
    <text evidence="3 10">Belongs to the cytochrome P450 family.</text>
</comment>
<evidence type="ECO:0000256" key="6">
    <source>
        <dbReference type="ARBA" id="ARBA00023002"/>
    </source>
</evidence>
<reference evidence="13" key="1">
    <citation type="submission" date="2014-04" db="EMBL/GenBank/DDBJ databases">
        <title>Evolutionary Origins and Diversification of the Mycorrhizal Mutualists.</title>
        <authorList>
            <consortium name="DOE Joint Genome Institute"/>
            <consortium name="Mycorrhizal Genomics Consortium"/>
            <person name="Kohler A."/>
            <person name="Kuo A."/>
            <person name="Nagy L.G."/>
            <person name="Floudas D."/>
            <person name="Copeland A."/>
            <person name="Barry K.W."/>
            <person name="Cichocki N."/>
            <person name="Veneault-Fourrey C."/>
            <person name="LaButti K."/>
            <person name="Lindquist E.A."/>
            <person name="Lipzen A."/>
            <person name="Lundell T."/>
            <person name="Morin E."/>
            <person name="Murat C."/>
            <person name="Riley R."/>
            <person name="Ohm R."/>
            <person name="Sun H."/>
            <person name="Tunlid A."/>
            <person name="Henrissat B."/>
            <person name="Grigoriev I.V."/>
            <person name="Hibbett D.S."/>
            <person name="Martin F."/>
        </authorList>
    </citation>
    <scope>NUCLEOTIDE SEQUENCE [LARGE SCALE GENOMIC DNA]</scope>
    <source>
        <strain evidence="13">FD-334 SS-4</strain>
    </source>
</reference>